<keyword evidence="2" id="KW-1185">Reference proteome</keyword>
<gene>
    <name evidence="1" type="ORF">OSR52_10655</name>
</gene>
<sequence length="150" mass="17893">MKTIFDKNIREQLIDRIDKISEENKAEWGKMNVFQMLKHNTYWNKWILGKENHSYKQAFLGKIFGKIALKKMIKDEKPFDKNVPTSAQFKVKESNGNIESEKADWILLLNEYERFNNPEFIHGFFGKMTKEQIGVLVYKHTDHHLRQFGI</sequence>
<dbReference type="Pfam" id="PF07606">
    <property type="entry name" value="DUF1569"/>
    <property type="match status" value="1"/>
</dbReference>
<proteinExistence type="predicted"/>
<dbReference type="Proteomes" id="UP001153642">
    <property type="component" value="Unassembled WGS sequence"/>
</dbReference>
<protein>
    <recommendedName>
        <fullName evidence="3">DUF1569 domain-containing protein</fullName>
    </recommendedName>
</protein>
<dbReference type="RefSeq" id="WP_277899762.1">
    <property type="nucleotide sequence ID" value="NZ_JAPMUA010000003.1"/>
</dbReference>
<name>A0ABT6FST2_9FLAO</name>
<accession>A0ABT6FST2</accession>
<comment type="caution">
    <text evidence="1">The sequence shown here is derived from an EMBL/GenBank/DDBJ whole genome shotgun (WGS) entry which is preliminary data.</text>
</comment>
<reference evidence="1" key="1">
    <citation type="submission" date="2022-11" db="EMBL/GenBank/DDBJ databases">
        <title>High-quality draft genome sequence of Galbibacter sp. strain CMA-7.</title>
        <authorList>
            <person name="Wei L."/>
            <person name="Dong C."/>
            <person name="Shao Z."/>
        </authorList>
    </citation>
    <scope>NUCLEOTIDE SEQUENCE</scope>
    <source>
        <strain evidence="1">CMA-7</strain>
    </source>
</reference>
<evidence type="ECO:0008006" key="3">
    <source>
        <dbReference type="Google" id="ProtNLM"/>
    </source>
</evidence>
<dbReference type="Gene3D" id="1.20.120.450">
    <property type="entry name" value="dinb family like domain"/>
    <property type="match status" value="1"/>
</dbReference>
<dbReference type="InterPro" id="IPR034660">
    <property type="entry name" value="DinB/YfiT-like"/>
</dbReference>
<dbReference type="InterPro" id="IPR011463">
    <property type="entry name" value="DUF1569"/>
</dbReference>
<evidence type="ECO:0000313" key="2">
    <source>
        <dbReference type="Proteomes" id="UP001153642"/>
    </source>
</evidence>
<organism evidence="1 2">
    <name type="scientific">Galbibacter pacificus</name>
    <dbReference type="NCBI Taxonomy" id="2996052"/>
    <lineage>
        <taxon>Bacteria</taxon>
        <taxon>Pseudomonadati</taxon>
        <taxon>Bacteroidota</taxon>
        <taxon>Flavobacteriia</taxon>
        <taxon>Flavobacteriales</taxon>
        <taxon>Flavobacteriaceae</taxon>
        <taxon>Galbibacter</taxon>
    </lineage>
</organism>
<evidence type="ECO:0000313" key="1">
    <source>
        <dbReference type="EMBL" id="MDG3586332.1"/>
    </source>
</evidence>
<dbReference type="EMBL" id="JAPMUA010000003">
    <property type="protein sequence ID" value="MDG3586332.1"/>
    <property type="molecule type" value="Genomic_DNA"/>
</dbReference>